<sequence length="95" mass="10804">MFFVRSQPCIFFLWYRGNIKLISEGIAIQTERSFESRVKVSAHLWLSVQVRSPAEVSNQVDGGKTVNSFWLDVVVRLDDGFVGCTRLDASVRSSY</sequence>
<accession>A0A2J6SUY5</accession>
<evidence type="ECO:0000313" key="1">
    <source>
        <dbReference type="EMBL" id="PMD54579.1"/>
    </source>
</evidence>
<dbReference type="RefSeq" id="XP_024731483.1">
    <property type="nucleotide sequence ID" value="XM_024870299.1"/>
</dbReference>
<organism evidence="1 2">
    <name type="scientific">Hyaloscypha bicolor E</name>
    <dbReference type="NCBI Taxonomy" id="1095630"/>
    <lineage>
        <taxon>Eukaryota</taxon>
        <taxon>Fungi</taxon>
        <taxon>Dikarya</taxon>
        <taxon>Ascomycota</taxon>
        <taxon>Pezizomycotina</taxon>
        <taxon>Leotiomycetes</taxon>
        <taxon>Helotiales</taxon>
        <taxon>Hyaloscyphaceae</taxon>
        <taxon>Hyaloscypha</taxon>
        <taxon>Hyaloscypha bicolor</taxon>
    </lineage>
</organism>
<dbReference type="Proteomes" id="UP000235371">
    <property type="component" value="Unassembled WGS sequence"/>
</dbReference>
<evidence type="ECO:0000313" key="2">
    <source>
        <dbReference type="Proteomes" id="UP000235371"/>
    </source>
</evidence>
<gene>
    <name evidence="1" type="ORF">K444DRAFT_107749</name>
</gene>
<dbReference type="AlphaFoldDB" id="A0A2J6SUY5"/>
<protein>
    <submittedName>
        <fullName evidence="1">Uncharacterized protein</fullName>
    </submittedName>
</protein>
<dbReference type="GeneID" id="36578381"/>
<proteinExistence type="predicted"/>
<keyword evidence="2" id="KW-1185">Reference proteome</keyword>
<name>A0A2J6SUY5_9HELO</name>
<dbReference type="InParanoid" id="A0A2J6SUY5"/>
<reference evidence="1 2" key="1">
    <citation type="submission" date="2016-04" db="EMBL/GenBank/DDBJ databases">
        <title>A degradative enzymes factory behind the ericoid mycorrhizal symbiosis.</title>
        <authorList>
            <consortium name="DOE Joint Genome Institute"/>
            <person name="Martino E."/>
            <person name="Morin E."/>
            <person name="Grelet G."/>
            <person name="Kuo A."/>
            <person name="Kohler A."/>
            <person name="Daghino S."/>
            <person name="Barry K."/>
            <person name="Choi C."/>
            <person name="Cichocki N."/>
            <person name="Clum A."/>
            <person name="Copeland A."/>
            <person name="Hainaut M."/>
            <person name="Haridas S."/>
            <person name="Labutti K."/>
            <person name="Lindquist E."/>
            <person name="Lipzen A."/>
            <person name="Khouja H.-R."/>
            <person name="Murat C."/>
            <person name="Ohm R."/>
            <person name="Olson A."/>
            <person name="Spatafora J."/>
            <person name="Veneault-Fourrey C."/>
            <person name="Henrissat B."/>
            <person name="Grigoriev I."/>
            <person name="Martin F."/>
            <person name="Perotto S."/>
        </authorList>
    </citation>
    <scope>NUCLEOTIDE SEQUENCE [LARGE SCALE GENOMIC DNA]</scope>
    <source>
        <strain evidence="1 2">E</strain>
    </source>
</reference>
<dbReference type="EMBL" id="KZ613859">
    <property type="protein sequence ID" value="PMD54579.1"/>
    <property type="molecule type" value="Genomic_DNA"/>
</dbReference>